<dbReference type="PANTHER" id="PTHR18916:SF85">
    <property type="entry name" value="TUBULIN-FOLDING COFACTOR B"/>
    <property type="match status" value="1"/>
</dbReference>
<dbReference type="InterPro" id="IPR000938">
    <property type="entry name" value="CAP-Gly_domain"/>
</dbReference>
<dbReference type="GO" id="GO:0031122">
    <property type="term" value="P:cytoplasmic microtubule organization"/>
    <property type="evidence" value="ECO:0007669"/>
    <property type="project" value="TreeGrafter"/>
</dbReference>
<dbReference type="Gene3D" id="3.10.20.90">
    <property type="entry name" value="Phosphatidylinositol 3-kinase Catalytic Subunit, Chain A, domain 1"/>
    <property type="match status" value="1"/>
</dbReference>
<dbReference type="AlphaFoldDB" id="A0A1W7R9B3"/>
<dbReference type="SUPFAM" id="SSF74924">
    <property type="entry name" value="Cap-Gly domain"/>
    <property type="match status" value="1"/>
</dbReference>
<comment type="subcellular location">
    <subcellularLocation>
        <location evidence="1">Cytoplasm</location>
    </subcellularLocation>
</comment>
<evidence type="ECO:0000256" key="2">
    <source>
        <dbReference type="ARBA" id="ARBA00022490"/>
    </source>
</evidence>
<dbReference type="Pfam" id="PF01302">
    <property type="entry name" value="CAP_GLY"/>
    <property type="match status" value="1"/>
</dbReference>
<dbReference type="InterPro" id="IPR045172">
    <property type="entry name" value="TBCB_Ubl"/>
</dbReference>
<dbReference type="GO" id="GO:0005938">
    <property type="term" value="C:cell cortex"/>
    <property type="evidence" value="ECO:0007669"/>
    <property type="project" value="TreeGrafter"/>
</dbReference>
<evidence type="ECO:0000256" key="4">
    <source>
        <dbReference type="ARBA" id="ARBA00025779"/>
    </source>
</evidence>
<organism evidence="6">
    <name type="scientific">Hadrurus spadix</name>
    <dbReference type="NCBI Taxonomy" id="141984"/>
    <lineage>
        <taxon>Eukaryota</taxon>
        <taxon>Metazoa</taxon>
        <taxon>Ecdysozoa</taxon>
        <taxon>Arthropoda</taxon>
        <taxon>Chelicerata</taxon>
        <taxon>Arachnida</taxon>
        <taxon>Scorpiones</taxon>
        <taxon>Iurida</taxon>
        <taxon>Iuroidea</taxon>
        <taxon>Hadrurus</taxon>
    </lineage>
</organism>
<dbReference type="GO" id="GO:0035371">
    <property type="term" value="C:microtubule plus-end"/>
    <property type="evidence" value="ECO:0007669"/>
    <property type="project" value="TreeGrafter"/>
</dbReference>
<protein>
    <submittedName>
        <fullName evidence="6">Tubulin-folding cofactor B</fullName>
    </submittedName>
</protein>
<dbReference type="PROSITE" id="PS50245">
    <property type="entry name" value="CAP_GLY_2"/>
    <property type="match status" value="1"/>
</dbReference>
<dbReference type="GO" id="GO:0051010">
    <property type="term" value="F:microtubule plus-end binding"/>
    <property type="evidence" value="ECO:0007669"/>
    <property type="project" value="TreeGrafter"/>
</dbReference>
<dbReference type="SMART" id="SM01052">
    <property type="entry name" value="CAP_GLY"/>
    <property type="match status" value="1"/>
</dbReference>
<sequence>MADENTGQPSMVNVLITSSINSFGTQRRFPDNILISDLKNKLELLTGATAAAMTLQLLDKNNKLITELENDATLGSYSIAEGMRIHVLDQTHEAGEFEDTSKVKKFVLSEDEYDKKSDSVRAYKMREKLGQFNKEEVEKIAMEQKKREIEEETLVQTMSVGNRCEVAVKGRPTRRGTIAYVGKVDFKPGYWVGIQYDEPFGKNDGSVNGKQYFTCTPKYGGFVKPHDVTVGNFPPEDLNLDDEI</sequence>
<dbReference type="GO" id="GO:0043014">
    <property type="term" value="F:alpha-tubulin binding"/>
    <property type="evidence" value="ECO:0007669"/>
    <property type="project" value="InterPro"/>
</dbReference>
<dbReference type="InterPro" id="IPR036859">
    <property type="entry name" value="CAP-Gly_dom_sf"/>
</dbReference>
<keyword evidence="2" id="KW-0963">Cytoplasm</keyword>
<accession>A0A1W7R9B3</accession>
<dbReference type="Pfam" id="PF14560">
    <property type="entry name" value="Ubiquitin_2"/>
    <property type="match status" value="1"/>
</dbReference>
<dbReference type="CDD" id="cd01789">
    <property type="entry name" value="Ubl_TBCB"/>
    <property type="match status" value="1"/>
</dbReference>
<proteinExistence type="inferred from homology"/>
<dbReference type="GO" id="GO:0005829">
    <property type="term" value="C:cytosol"/>
    <property type="evidence" value="ECO:0007669"/>
    <property type="project" value="UniProtKB-ARBA"/>
</dbReference>
<dbReference type="GO" id="GO:0005634">
    <property type="term" value="C:nucleus"/>
    <property type="evidence" value="ECO:0007669"/>
    <property type="project" value="TreeGrafter"/>
</dbReference>
<dbReference type="FunFam" id="2.30.30.190:FF:000013">
    <property type="entry name" value="Tubulin-folding cofactor B"/>
    <property type="match status" value="1"/>
</dbReference>
<name>A0A1W7R9B3_9SCOR</name>
<feature type="domain" description="CAP-Gly" evidence="5">
    <location>
        <begin position="182"/>
        <end position="224"/>
    </location>
</feature>
<evidence type="ECO:0000313" key="6">
    <source>
        <dbReference type="EMBL" id="JAV47739.1"/>
    </source>
</evidence>
<evidence type="ECO:0000259" key="5">
    <source>
        <dbReference type="PROSITE" id="PS50245"/>
    </source>
</evidence>
<dbReference type="EMBL" id="GFAH01000650">
    <property type="protein sequence ID" value="JAV47739.1"/>
    <property type="molecule type" value="Transcribed_RNA"/>
</dbReference>
<evidence type="ECO:0000256" key="3">
    <source>
        <dbReference type="ARBA" id="ARBA00023186"/>
    </source>
</evidence>
<reference evidence="6" key="1">
    <citation type="submission" date="2016-11" db="EMBL/GenBank/DDBJ databases">
        <title>Venom-gland transcriptomics and venom proteomics of the black-back scorpion (Hadrurus spadix) reveal detectability challenges and an unexplored realm of animal toxin diversity.</title>
        <authorList>
            <person name="Rokyta D.R."/>
            <person name="Ward M.J."/>
        </authorList>
    </citation>
    <scope>NUCLEOTIDE SEQUENCE</scope>
    <source>
        <tissue evidence="6">Venom gland</tissue>
    </source>
</reference>
<comment type="similarity">
    <text evidence="4">Belongs to the TBCB family.</text>
</comment>
<dbReference type="GO" id="GO:0007021">
    <property type="term" value="P:tubulin complex assembly"/>
    <property type="evidence" value="ECO:0007669"/>
    <property type="project" value="InterPro"/>
</dbReference>
<dbReference type="PROSITE" id="PS00845">
    <property type="entry name" value="CAP_GLY_1"/>
    <property type="match status" value="1"/>
</dbReference>
<dbReference type="PANTHER" id="PTHR18916">
    <property type="entry name" value="DYNACTIN 1-RELATED MICROTUBULE-BINDING"/>
    <property type="match status" value="1"/>
</dbReference>
<dbReference type="InterPro" id="IPR000626">
    <property type="entry name" value="Ubiquitin-like_dom"/>
</dbReference>
<dbReference type="GO" id="GO:0007023">
    <property type="term" value="P:post-chaperonin tubulin folding pathway"/>
    <property type="evidence" value="ECO:0007669"/>
    <property type="project" value="InterPro"/>
</dbReference>
<dbReference type="Gene3D" id="2.30.30.190">
    <property type="entry name" value="CAP Gly-rich-like domain"/>
    <property type="match status" value="1"/>
</dbReference>
<dbReference type="SUPFAM" id="SSF54236">
    <property type="entry name" value="Ubiquitin-like"/>
    <property type="match status" value="1"/>
</dbReference>
<dbReference type="InterPro" id="IPR029071">
    <property type="entry name" value="Ubiquitin-like_domsf"/>
</dbReference>
<evidence type="ECO:0000256" key="1">
    <source>
        <dbReference type="ARBA" id="ARBA00004496"/>
    </source>
</evidence>
<keyword evidence="3" id="KW-0143">Chaperone</keyword>